<evidence type="ECO:0000256" key="3">
    <source>
        <dbReference type="ARBA" id="ARBA00022692"/>
    </source>
</evidence>
<evidence type="ECO:0000256" key="2">
    <source>
        <dbReference type="ARBA" id="ARBA00022475"/>
    </source>
</evidence>
<feature type="transmembrane region" description="Helical" evidence="6">
    <location>
        <begin position="107"/>
        <end position="124"/>
    </location>
</feature>
<evidence type="ECO:0000256" key="5">
    <source>
        <dbReference type="ARBA" id="ARBA00023136"/>
    </source>
</evidence>
<dbReference type="Pfam" id="PF07690">
    <property type="entry name" value="MFS_1"/>
    <property type="match status" value="1"/>
</dbReference>
<evidence type="ECO:0000313" key="7">
    <source>
        <dbReference type="EMBL" id="MBC5645160.1"/>
    </source>
</evidence>
<dbReference type="RefSeq" id="WP_186960904.1">
    <property type="nucleotide sequence ID" value="NZ_JACOOI010000027.1"/>
</dbReference>
<organism evidence="7 8">
    <name type="scientific">Parabacteroides segnis</name>
    <dbReference type="NCBI Taxonomy" id="2763058"/>
    <lineage>
        <taxon>Bacteria</taxon>
        <taxon>Pseudomonadati</taxon>
        <taxon>Bacteroidota</taxon>
        <taxon>Bacteroidia</taxon>
        <taxon>Bacteroidales</taxon>
        <taxon>Tannerellaceae</taxon>
        <taxon>Parabacteroides</taxon>
    </lineage>
</organism>
<feature type="transmembrane region" description="Helical" evidence="6">
    <location>
        <begin position="50"/>
        <end position="72"/>
    </location>
</feature>
<dbReference type="EMBL" id="JACOOI010000027">
    <property type="protein sequence ID" value="MBC5645160.1"/>
    <property type="molecule type" value="Genomic_DNA"/>
</dbReference>
<accession>A0ABR7E5X1</accession>
<dbReference type="Proteomes" id="UP000644010">
    <property type="component" value="Unassembled WGS sequence"/>
</dbReference>
<dbReference type="CDD" id="cd17394">
    <property type="entry name" value="MFS_FucP_like"/>
    <property type="match status" value="1"/>
</dbReference>
<keyword evidence="8" id="KW-1185">Reference proteome</keyword>
<keyword evidence="3 6" id="KW-0812">Transmembrane</keyword>
<dbReference type="PANTHER" id="PTHR43702:SF11">
    <property type="entry name" value="L-FUCOSE-PROTON SYMPORTER"/>
    <property type="match status" value="1"/>
</dbReference>
<dbReference type="NCBIfam" id="TIGR00885">
    <property type="entry name" value="fucP"/>
    <property type="match status" value="1"/>
</dbReference>
<keyword evidence="4 6" id="KW-1133">Transmembrane helix</keyword>
<feature type="transmembrane region" description="Helical" evidence="6">
    <location>
        <begin position="283"/>
        <end position="301"/>
    </location>
</feature>
<feature type="transmembrane region" description="Helical" evidence="6">
    <location>
        <begin position="371"/>
        <end position="390"/>
    </location>
</feature>
<feature type="transmembrane region" description="Helical" evidence="6">
    <location>
        <begin position="340"/>
        <end position="359"/>
    </location>
</feature>
<feature type="transmembrane region" description="Helical" evidence="6">
    <location>
        <begin position="145"/>
        <end position="168"/>
    </location>
</feature>
<feature type="transmembrane region" description="Helical" evidence="6">
    <location>
        <begin position="313"/>
        <end position="334"/>
    </location>
</feature>
<reference evidence="7 8" key="1">
    <citation type="submission" date="2020-08" db="EMBL/GenBank/DDBJ databases">
        <title>Genome public.</title>
        <authorList>
            <person name="Liu C."/>
            <person name="Sun Q."/>
        </authorList>
    </citation>
    <scope>NUCLEOTIDE SEQUENCE [LARGE SCALE GENOMIC DNA]</scope>
    <source>
        <strain evidence="7 8">BX2</strain>
    </source>
</reference>
<sequence length="419" mass="46572">MMIENKTKMVNRKYLIPFILITCLFFMWGIPNNLNGILIKQFMKSFELSILEASLIQSVFYIGYFVFAFPAATIMQKYGYKTGLIGGLLLFSVGCVLFWPAAIAGSYAFFLFCLFIIASGLTFLETGANPFIVQLGDEETAEQRLNLAQAFNPLGSIFGVIIGTVFIFSGVELSGETIAEMKEAGEYTAYLEVETLRVVTPYLFLAVFACIWAILLWKIKLPEQQTTKEQATRIGDSLKILLNNKEFMKGALALFLYVGAQVGTWSFFILYVQQYAGMTEKTAGYMLSATLVAFTLGRLSATWLMKLVKPVRLMAFYSLINIILTICCILMPGVFGTWCLLSTSFFMSLMYPTIFASSLKGLGEHTKIGSSVMVMTILGGAVVTPLMGVIQEISNVAVSMILPSIAYMYIFYYSIKKSS</sequence>
<evidence type="ECO:0000256" key="6">
    <source>
        <dbReference type="SAM" id="Phobius"/>
    </source>
</evidence>
<comment type="subcellular location">
    <subcellularLocation>
        <location evidence="1">Cell inner membrane</location>
        <topology evidence="1">Multi-pass membrane protein</topology>
    </subcellularLocation>
</comment>
<gene>
    <name evidence="7" type="primary">fucP</name>
    <name evidence="7" type="ORF">H8S77_19955</name>
</gene>
<dbReference type="SUPFAM" id="SSF103473">
    <property type="entry name" value="MFS general substrate transporter"/>
    <property type="match status" value="1"/>
</dbReference>
<dbReference type="PANTHER" id="PTHR43702">
    <property type="entry name" value="L-FUCOSE-PROTON SYMPORTER"/>
    <property type="match status" value="1"/>
</dbReference>
<protein>
    <submittedName>
        <fullName evidence="7">L-fucose:H+ symporter permease</fullName>
    </submittedName>
</protein>
<comment type="caution">
    <text evidence="7">The sequence shown here is derived from an EMBL/GenBank/DDBJ whole genome shotgun (WGS) entry which is preliminary data.</text>
</comment>
<feature type="transmembrane region" description="Helical" evidence="6">
    <location>
        <begin position="396"/>
        <end position="415"/>
    </location>
</feature>
<feature type="transmembrane region" description="Helical" evidence="6">
    <location>
        <begin position="84"/>
        <end position="101"/>
    </location>
</feature>
<feature type="transmembrane region" description="Helical" evidence="6">
    <location>
        <begin position="12"/>
        <end position="30"/>
    </location>
</feature>
<evidence type="ECO:0000313" key="8">
    <source>
        <dbReference type="Proteomes" id="UP000644010"/>
    </source>
</evidence>
<dbReference type="InterPro" id="IPR036259">
    <property type="entry name" value="MFS_trans_sf"/>
</dbReference>
<dbReference type="InterPro" id="IPR050375">
    <property type="entry name" value="MFS_TsgA-like"/>
</dbReference>
<evidence type="ECO:0000256" key="1">
    <source>
        <dbReference type="ARBA" id="ARBA00004429"/>
    </source>
</evidence>
<keyword evidence="2" id="KW-1003">Cell membrane</keyword>
<proteinExistence type="predicted"/>
<evidence type="ECO:0000256" key="4">
    <source>
        <dbReference type="ARBA" id="ARBA00022989"/>
    </source>
</evidence>
<dbReference type="InterPro" id="IPR011701">
    <property type="entry name" value="MFS"/>
</dbReference>
<dbReference type="InterPro" id="IPR005275">
    <property type="entry name" value="Lfuc_symporter_FucP"/>
</dbReference>
<feature type="transmembrane region" description="Helical" evidence="6">
    <location>
        <begin position="199"/>
        <end position="217"/>
    </location>
</feature>
<name>A0ABR7E5X1_9BACT</name>
<feature type="transmembrane region" description="Helical" evidence="6">
    <location>
        <begin position="251"/>
        <end position="271"/>
    </location>
</feature>
<keyword evidence="5 6" id="KW-0472">Membrane</keyword>
<dbReference type="Gene3D" id="1.20.1250.20">
    <property type="entry name" value="MFS general substrate transporter like domains"/>
    <property type="match status" value="2"/>
</dbReference>